<organism evidence="2 3">
    <name type="scientific">Dreissena polymorpha</name>
    <name type="common">Zebra mussel</name>
    <name type="synonym">Mytilus polymorpha</name>
    <dbReference type="NCBI Taxonomy" id="45954"/>
    <lineage>
        <taxon>Eukaryota</taxon>
        <taxon>Metazoa</taxon>
        <taxon>Spiralia</taxon>
        <taxon>Lophotrochozoa</taxon>
        <taxon>Mollusca</taxon>
        <taxon>Bivalvia</taxon>
        <taxon>Autobranchia</taxon>
        <taxon>Heteroconchia</taxon>
        <taxon>Euheterodonta</taxon>
        <taxon>Imparidentia</taxon>
        <taxon>Neoheterodontei</taxon>
        <taxon>Myida</taxon>
        <taxon>Dreissenoidea</taxon>
        <taxon>Dreissenidae</taxon>
        <taxon>Dreissena</taxon>
    </lineage>
</organism>
<keyword evidence="1" id="KW-0812">Transmembrane</keyword>
<keyword evidence="3" id="KW-1185">Reference proteome</keyword>
<comment type="caution">
    <text evidence="2">The sequence shown here is derived from an EMBL/GenBank/DDBJ whole genome shotgun (WGS) entry which is preliminary data.</text>
</comment>
<dbReference type="AlphaFoldDB" id="A0A9D4GUQ9"/>
<keyword evidence="1" id="KW-1133">Transmembrane helix</keyword>
<protein>
    <submittedName>
        <fullName evidence="2">Uncharacterized protein</fullName>
    </submittedName>
</protein>
<dbReference type="Proteomes" id="UP000828390">
    <property type="component" value="Unassembled WGS sequence"/>
</dbReference>
<feature type="transmembrane region" description="Helical" evidence="1">
    <location>
        <begin position="28"/>
        <end position="48"/>
    </location>
</feature>
<sequence>MFVLQFLYQRYRSLAQGNPNLRPDDIKFLYIWIILLALRIWGTIRFFMASVFDQTETVYALLYLQAIGDPSQAFFNFILFCIVDTEVRRELYYGIFCDAPEKAKRHALNEISGGDELESEQTNLIRMNRQLDLIIGEDLSDTETIDFSDQSLQEVGTYGAVNEHVPVAKHSSRTDSPSSAEIHI</sequence>
<proteinExistence type="predicted"/>
<reference evidence="2" key="2">
    <citation type="submission" date="2020-11" db="EMBL/GenBank/DDBJ databases">
        <authorList>
            <person name="McCartney M.A."/>
            <person name="Auch B."/>
            <person name="Kono T."/>
            <person name="Mallez S."/>
            <person name="Becker A."/>
            <person name="Gohl D.M."/>
            <person name="Silverstein K.A.T."/>
            <person name="Koren S."/>
            <person name="Bechman K.B."/>
            <person name="Herman A."/>
            <person name="Abrahante J.E."/>
            <person name="Garbe J."/>
        </authorList>
    </citation>
    <scope>NUCLEOTIDE SEQUENCE</scope>
    <source>
        <strain evidence="2">Duluth1</strain>
        <tissue evidence="2">Whole animal</tissue>
    </source>
</reference>
<keyword evidence="1" id="KW-0472">Membrane</keyword>
<name>A0A9D4GUQ9_DREPO</name>
<dbReference type="Gene3D" id="1.20.1070.10">
    <property type="entry name" value="Rhodopsin 7-helix transmembrane proteins"/>
    <property type="match status" value="1"/>
</dbReference>
<reference evidence="2" key="1">
    <citation type="journal article" date="2019" name="bioRxiv">
        <title>The Genome of the Zebra Mussel, Dreissena polymorpha: A Resource for Invasive Species Research.</title>
        <authorList>
            <person name="McCartney M.A."/>
            <person name="Auch B."/>
            <person name="Kono T."/>
            <person name="Mallez S."/>
            <person name="Zhang Y."/>
            <person name="Obille A."/>
            <person name="Becker A."/>
            <person name="Abrahante J.E."/>
            <person name="Garbe J."/>
            <person name="Badalamenti J.P."/>
            <person name="Herman A."/>
            <person name="Mangelson H."/>
            <person name="Liachko I."/>
            <person name="Sullivan S."/>
            <person name="Sone E.D."/>
            <person name="Koren S."/>
            <person name="Silverstein K.A.T."/>
            <person name="Beckman K.B."/>
            <person name="Gohl D.M."/>
        </authorList>
    </citation>
    <scope>NUCLEOTIDE SEQUENCE</scope>
    <source>
        <strain evidence="2">Duluth1</strain>
        <tissue evidence="2">Whole animal</tissue>
    </source>
</reference>
<accession>A0A9D4GUQ9</accession>
<evidence type="ECO:0000256" key="1">
    <source>
        <dbReference type="SAM" id="Phobius"/>
    </source>
</evidence>
<feature type="transmembrane region" description="Helical" evidence="1">
    <location>
        <begin position="60"/>
        <end position="83"/>
    </location>
</feature>
<evidence type="ECO:0000313" key="3">
    <source>
        <dbReference type="Proteomes" id="UP000828390"/>
    </source>
</evidence>
<dbReference type="EMBL" id="JAIWYP010000005">
    <property type="protein sequence ID" value="KAH3824056.1"/>
    <property type="molecule type" value="Genomic_DNA"/>
</dbReference>
<evidence type="ECO:0000313" key="2">
    <source>
        <dbReference type="EMBL" id="KAH3824056.1"/>
    </source>
</evidence>
<gene>
    <name evidence="2" type="ORF">DPMN_125884</name>
</gene>